<accession>A0AA37L764</accession>
<dbReference type="PANTHER" id="PTHR42073:SF1">
    <property type="entry name" value="MEIOTIC EXPRESSION UP-REGULATED PROTEIN 6"/>
    <property type="match status" value="1"/>
</dbReference>
<feature type="compositionally biased region" description="Basic and acidic residues" evidence="1">
    <location>
        <begin position="219"/>
        <end position="231"/>
    </location>
</feature>
<dbReference type="InterPro" id="IPR039483">
    <property type="entry name" value="Meu6_PH_dom"/>
</dbReference>
<dbReference type="RefSeq" id="XP_049125447.1">
    <property type="nucleotide sequence ID" value="XM_049269490.1"/>
</dbReference>
<evidence type="ECO:0000256" key="1">
    <source>
        <dbReference type="SAM" id="MobiDB-lite"/>
    </source>
</evidence>
<comment type="caution">
    <text evidence="3">The sequence shown here is derived from an EMBL/GenBank/DDBJ whole genome shotgun (WGS) entry which is preliminary data.</text>
</comment>
<dbReference type="SUPFAM" id="SSF50729">
    <property type="entry name" value="PH domain-like"/>
    <property type="match status" value="1"/>
</dbReference>
<dbReference type="GeneID" id="73324080"/>
<feature type="region of interest" description="Disordered" evidence="1">
    <location>
        <begin position="219"/>
        <end position="365"/>
    </location>
</feature>
<dbReference type="InterPro" id="IPR039712">
    <property type="entry name" value="Meu6"/>
</dbReference>
<keyword evidence="4" id="KW-1185">Reference proteome</keyword>
<gene>
    <name evidence="3" type="ORF">ColSpa_03278</name>
</gene>
<dbReference type="Proteomes" id="UP001055115">
    <property type="component" value="Unassembled WGS sequence"/>
</dbReference>
<feature type="compositionally biased region" description="Low complexity" evidence="1">
    <location>
        <begin position="377"/>
        <end position="402"/>
    </location>
</feature>
<feature type="region of interest" description="Disordered" evidence="1">
    <location>
        <begin position="377"/>
        <end position="553"/>
    </location>
</feature>
<proteinExistence type="predicted"/>
<feature type="compositionally biased region" description="Basic and acidic residues" evidence="1">
    <location>
        <begin position="494"/>
        <end position="508"/>
    </location>
</feature>
<feature type="compositionally biased region" description="Basic and acidic residues" evidence="1">
    <location>
        <begin position="341"/>
        <end position="358"/>
    </location>
</feature>
<dbReference type="PANTHER" id="PTHR42073">
    <property type="entry name" value="MEIOTIC EXPRESSION UP-REGULATED PROTEIN 6"/>
    <property type="match status" value="1"/>
</dbReference>
<reference evidence="3 4" key="1">
    <citation type="submission" date="2022-03" db="EMBL/GenBank/DDBJ databases">
        <title>Genome data of Colletotrichum spp.</title>
        <authorList>
            <person name="Utami Y.D."/>
            <person name="Hiruma K."/>
        </authorList>
    </citation>
    <scope>NUCLEOTIDE SEQUENCE [LARGE SCALE GENOMIC DNA]</scope>
    <source>
        <strain evidence="3 4">MAFF 239500</strain>
    </source>
</reference>
<feature type="compositionally biased region" description="Low complexity" evidence="1">
    <location>
        <begin position="232"/>
        <end position="257"/>
    </location>
</feature>
<dbReference type="AlphaFoldDB" id="A0AA37L764"/>
<feature type="compositionally biased region" description="Basic and acidic residues" evidence="1">
    <location>
        <begin position="529"/>
        <end position="538"/>
    </location>
</feature>
<evidence type="ECO:0000313" key="3">
    <source>
        <dbReference type="EMBL" id="GKT43097.1"/>
    </source>
</evidence>
<dbReference type="Pfam" id="PF15406">
    <property type="entry name" value="PH_6"/>
    <property type="match status" value="1"/>
</dbReference>
<evidence type="ECO:0000259" key="2">
    <source>
        <dbReference type="Pfam" id="PF15406"/>
    </source>
</evidence>
<dbReference type="EMBL" id="BQXU01000006">
    <property type="protein sequence ID" value="GKT43097.1"/>
    <property type="molecule type" value="Genomic_DNA"/>
</dbReference>
<name>A0AA37L764_9PEZI</name>
<organism evidence="3 4">
    <name type="scientific">Colletotrichum spaethianum</name>
    <dbReference type="NCBI Taxonomy" id="700344"/>
    <lineage>
        <taxon>Eukaryota</taxon>
        <taxon>Fungi</taxon>
        <taxon>Dikarya</taxon>
        <taxon>Ascomycota</taxon>
        <taxon>Pezizomycotina</taxon>
        <taxon>Sordariomycetes</taxon>
        <taxon>Hypocreomycetidae</taxon>
        <taxon>Glomerellales</taxon>
        <taxon>Glomerellaceae</taxon>
        <taxon>Colletotrichum</taxon>
        <taxon>Colletotrichum spaethianum species complex</taxon>
    </lineage>
</organism>
<sequence length="553" mass="58496">MAEEQKPVEVPKETVPATTTEQPAAETKPVETTEAPAADATTETPAAATETPAEAAAEAAAPVEEVKKEVVPVEEGTLEHKGINFPKNFIYSKEFFWFGNDAVESKNLSSYLKSEKSTESAHHNAAWASHTGKGLLFFGDKTAPQGVINLADASEPAADGANKFHFTAKGHKHTFKAANAEERDNWISQLKLKVAEAKELASTITETEAYKTALESLKPAKKEEKKEEKAAEAPAAEVPAATETPVTETAAAPVATEEAAKETKEEEPKRRSASRKRASIFGNLLGKKEEKKEEATPATEAVKEETPAVPATETPVVEAPADETPAAPAAEAPVAAIETAAEDKPVEAPKEEKKEKPVPTKRNSIFGVFGKKEKKAAVAAEAEATPAPATEGEVTPATETAPVIPPVEATTPLAVDVANPSTVPVEIKETAPATNGESRPELKEKRKSSLPFGFGKRDKSPAKSPVQSDGEDVEKQEKTSAFSKLRATIKGRGKTSDKPAEKLEKTEETPEETPATEAASETPVAETSKATEEPENKPENVASSTPAPVTAAA</sequence>
<dbReference type="InterPro" id="IPR011993">
    <property type="entry name" value="PH-like_dom_sf"/>
</dbReference>
<feature type="compositionally biased region" description="Basic and acidic residues" evidence="1">
    <location>
        <begin position="1"/>
        <end position="12"/>
    </location>
</feature>
<feature type="compositionally biased region" description="Low complexity" evidence="1">
    <location>
        <begin position="13"/>
        <end position="63"/>
    </location>
</feature>
<dbReference type="Gene3D" id="2.30.29.30">
    <property type="entry name" value="Pleckstrin-homology domain (PH domain)/Phosphotyrosine-binding domain (PTB)"/>
    <property type="match status" value="1"/>
</dbReference>
<evidence type="ECO:0000313" key="4">
    <source>
        <dbReference type="Proteomes" id="UP001055115"/>
    </source>
</evidence>
<feature type="compositionally biased region" description="Low complexity" evidence="1">
    <location>
        <begin position="512"/>
        <end position="527"/>
    </location>
</feature>
<feature type="domain" description="Meiotic expression up-regulated protein 6 PH" evidence="2">
    <location>
        <begin position="88"/>
        <end position="193"/>
    </location>
</feature>
<feature type="region of interest" description="Disordered" evidence="1">
    <location>
        <begin position="1"/>
        <end position="66"/>
    </location>
</feature>
<feature type="compositionally biased region" description="Low complexity" evidence="1">
    <location>
        <begin position="315"/>
        <end position="339"/>
    </location>
</feature>
<feature type="compositionally biased region" description="Low complexity" evidence="1">
    <location>
        <begin position="541"/>
        <end position="553"/>
    </location>
</feature>
<protein>
    <submittedName>
        <fullName evidence="3">Meiotic expression up-regulated protein 6</fullName>
    </submittedName>
</protein>
<feature type="compositionally biased region" description="Basic and acidic residues" evidence="1">
    <location>
        <begin position="258"/>
        <end position="270"/>
    </location>
</feature>
<feature type="compositionally biased region" description="Basic and acidic residues" evidence="1">
    <location>
        <begin position="286"/>
        <end position="306"/>
    </location>
</feature>